<keyword evidence="2" id="KW-1185">Reference proteome</keyword>
<proteinExistence type="predicted"/>
<comment type="caution">
    <text evidence="1">The sequence shown here is derived from an EMBL/GenBank/DDBJ whole genome shotgun (WGS) entry which is preliminary data.</text>
</comment>
<evidence type="ECO:0000313" key="1">
    <source>
        <dbReference type="EMBL" id="MCI87017.1"/>
    </source>
</evidence>
<name>A0A392VGJ9_9FABA</name>
<feature type="non-terminal residue" evidence="1">
    <location>
        <position position="35"/>
    </location>
</feature>
<dbReference type="EMBL" id="LXQA011155464">
    <property type="protein sequence ID" value="MCI87017.1"/>
    <property type="molecule type" value="Genomic_DNA"/>
</dbReference>
<protein>
    <submittedName>
        <fullName evidence="1">Uncharacterized protein</fullName>
    </submittedName>
</protein>
<sequence>MSSSNSLVSDASGPLEPISVDALIASMAALLHDDL</sequence>
<evidence type="ECO:0000313" key="2">
    <source>
        <dbReference type="Proteomes" id="UP000265520"/>
    </source>
</evidence>
<dbReference type="AlphaFoldDB" id="A0A392VGJ9"/>
<reference evidence="1 2" key="1">
    <citation type="journal article" date="2018" name="Front. Plant Sci.">
        <title>Red Clover (Trifolium pratense) and Zigzag Clover (T. medium) - A Picture of Genomic Similarities and Differences.</title>
        <authorList>
            <person name="Dluhosova J."/>
            <person name="Istvanek J."/>
            <person name="Nedelnik J."/>
            <person name="Repkova J."/>
        </authorList>
    </citation>
    <scope>NUCLEOTIDE SEQUENCE [LARGE SCALE GENOMIC DNA]</scope>
    <source>
        <strain evidence="2">cv. 10/8</strain>
        <tissue evidence="1">Leaf</tissue>
    </source>
</reference>
<dbReference type="Proteomes" id="UP000265520">
    <property type="component" value="Unassembled WGS sequence"/>
</dbReference>
<organism evidence="1 2">
    <name type="scientific">Trifolium medium</name>
    <dbReference type="NCBI Taxonomy" id="97028"/>
    <lineage>
        <taxon>Eukaryota</taxon>
        <taxon>Viridiplantae</taxon>
        <taxon>Streptophyta</taxon>
        <taxon>Embryophyta</taxon>
        <taxon>Tracheophyta</taxon>
        <taxon>Spermatophyta</taxon>
        <taxon>Magnoliopsida</taxon>
        <taxon>eudicotyledons</taxon>
        <taxon>Gunneridae</taxon>
        <taxon>Pentapetalae</taxon>
        <taxon>rosids</taxon>
        <taxon>fabids</taxon>
        <taxon>Fabales</taxon>
        <taxon>Fabaceae</taxon>
        <taxon>Papilionoideae</taxon>
        <taxon>50 kb inversion clade</taxon>
        <taxon>NPAAA clade</taxon>
        <taxon>Hologalegina</taxon>
        <taxon>IRL clade</taxon>
        <taxon>Trifolieae</taxon>
        <taxon>Trifolium</taxon>
    </lineage>
</organism>
<accession>A0A392VGJ9</accession>